<keyword evidence="2" id="KW-1185">Reference proteome</keyword>
<sequence length="439" mass="47917">MQRVLNGGPWCFDNMLLLLKKWEVGMRADSIEFHEVDFWIQLWGLPFECISQEIGEVIGKRIGVVLEVGRLSETGSWGRYIRVRVRLLVDRPLRRGGNIVLGEGTKYWVDYKYERLPIFCHYCGKLDHEVKECVKRGKDQLDGIIMDNGYGAWMAAAGGFRRGFSWKGTEGGRHSQRHGRDDSGSRPTLGFSGGFSGADHRSVGGAGSGHGKDQDEIGARDSRLNEIDDHALIAINGNQFRMGDLVARSPQISKGAIIGPDLVEKPNGVGIGDKEGTIVGLDTHPVTFQSQQQPNGVLNTMDLGHVSATGPDPLLNSHVMDVGHGDNMMIGLDQLVDIQIFNANTSGTGQTNKGGPRRKRESSGKNGKGGVGSQRSQLRVSQIEKGSDKEDWFTGLGKRRLEKGEVDVVAGPDGKRVFLGDVANSRVEVANPKGPPTRQ</sequence>
<evidence type="ECO:0000313" key="2">
    <source>
        <dbReference type="Proteomes" id="UP001062846"/>
    </source>
</evidence>
<evidence type="ECO:0000313" key="1">
    <source>
        <dbReference type="EMBL" id="KAI8541181.1"/>
    </source>
</evidence>
<reference evidence="1" key="1">
    <citation type="submission" date="2022-02" db="EMBL/GenBank/DDBJ databases">
        <title>Plant Genome Project.</title>
        <authorList>
            <person name="Zhang R.-G."/>
        </authorList>
    </citation>
    <scope>NUCLEOTIDE SEQUENCE</scope>
    <source>
        <strain evidence="1">AT1</strain>
    </source>
</reference>
<accession>A0ACC0MJG0</accession>
<proteinExistence type="predicted"/>
<gene>
    <name evidence="1" type="ORF">RHMOL_Rhmol08G0041500</name>
</gene>
<dbReference type="Proteomes" id="UP001062846">
    <property type="component" value="Chromosome 8"/>
</dbReference>
<organism evidence="1 2">
    <name type="scientific">Rhododendron molle</name>
    <name type="common">Chinese azalea</name>
    <name type="synonym">Azalea mollis</name>
    <dbReference type="NCBI Taxonomy" id="49168"/>
    <lineage>
        <taxon>Eukaryota</taxon>
        <taxon>Viridiplantae</taxon>
        <taxon>Streptophyta</taxon>
        <taxon>Embryophyta</taxon>
        <taxon>Tracheophyta</taxon>
        <taxon>Spermatophyta</taxon>
        <taxon>Magnoliopsida</taxon>
        <taxon>eudicotyledons</taxon>
        <taxon>Gunneridae</taxon>
        <taxon>Pentapetalae</taxon>
        <taxon>asterids</taxon>
        <taxon>Ericales</taxon>
        <taxon>Ericaceae</taxon>
        <taxon>Ericoideae</taxon>
        <taxon>Rhodoreae</taxon>
        <taxon>Rhododendron</taxon>
    </lineage>
</organism>
<name>A0ACC0MJG0_RHOML</name>
<comment type="caution">
    <text evidence="1">The sequence shown here is derived from an EMBL/GenBank/DDBJ whole genome shotgun (WGS) entry which is preliminary data.</text>
</comment>
<protein>
    <submittedName>
        <fullName evidence="1">Uncharacterized protein</fullName>
    </submittedName>
</protein>
<dbReference type="EMBL" id="CM046395">
    <property type="protein sequence ID" value="KAI8541181.1"/>
    <property type="molecule type" value="Genomic_DNA"/>
</dbReference>